<dbReference type="AlphaFoldDB" id="A0A951U3U4"/>
<organism evidence="1 2">
    <name type="scientific">Pegethrix bostrychoides GSE-TBD4-15B</name>
    <dbReference type="NCBI Taxonomy" id="2839662"/>
    <lineage>
        <taxon>Bacteria</taxon>
        <taxon>Bacillati</taxon>
        <taxon>Cyanobacteriota</taxon>
        <taxon>Cyanophyceae</taxon>
        <taxon>Oculatellales</taxon>
        <taxon>Oculatellaceae</taxon>
        <taxon>Pegethrix</taxon>
    </lineage>
</organism>
<protein>
    <submittedName>
        <fullName evidence="1">Uncharacterized protein</fullName>
    </submittedName>
</protein>
<accession>A0A951U3U4</accession>
<gene>
    <name evidence="1" type="ORF">KME07_06175</name>
</gene>
<sequence length="56" mass="5984">MTTKDVGKGTRLGWAIAHQIGGLDVTLGKDVAYMLKILAAALPNPVKPWDPIVDNI</sequence>
<evidence type="ECO:0000313" key="1">
    <source>
        <dbReference type="EMBL" id="MBW4465013.1"/>
    </source>
</evidence>
<reference evidence="1" key="2">
    <citation type="journal article" date="2022" name="Microbiol. Resour. Announc.">
        <title>Metagenome Sequencing to Explore Phylogenomics of Terrestrial Cyanobacteria.</title>
        <authorList>
            <person name="Ward R.D."/>
            <person name="Stajich J.E."/>
            <person name="Johansen J.R."/>
            <person name="Huntemann M."/>
            <person name="Clum A."/>
            <person name="Foster B."/>
            <person name="Foster B."/>
            <person name="Roux S."/>
            <person name="Palaniappan K."/>
            <person name="Varghese N."/>
            <person name="Mukherjee S."/>
            <person name="Reddy T.B.K."/>
            <person name="Daum C."/>
            <person name="Copeland A."/>
            <person name="Chen I.A."/>
            <person name="Ivanova N.N."/>
            <person name="Kyrpides N.C."/>
            <person name="Shapiro N."/>
            <person name="Eloe-Fadrosh E.A."/>
            <person name="Pietrasiak N."/>
        </authorList>
    </citation>
    <scope>NUCLEOTIDE SEQUENCE</scope>
    <source>
        <strain evidence="1">GSE-TBD4-15B</strain>
    </source>
</reference>
<name>A0A951U3U4_9CYAN</name>
<evidence type="ECO:0000313" key="2">
    <source>
        <dbReference type="Proteomes" id="UP000707356"/>
    </source>
</evidence>
<dbReference type="EMBL" id="JAHHHV010000028">
    <property type="protein sequence ID" value="MBW4465013.1"/>
    <property type="molecule type" value="Genomic_DNA"/>
</dbReference>
<dbReference type="Proteomes" id="UP000707356">
    <property type="component" value="Unassembled WGS sequence"/>
</dbReference>
<comment type="caution">
    <text evidence="1">The sequence shown here is derived from an EMBL/GenBank/DDBJ whole genome shotgun (WGS) entry which is preliminary data.</text>
</comment>
<proteinExistence type="predicted"/>
<reference evidence="1" key="1">
    <citation type="submission" date="2021-05" db="EMBL/GenBank/DDBJ databases">
        <authorList>
            <person name="Pietrasiak N."/>
            <person name="Ward R."/>
            <person name="Stajich J.E."/>
            <person name="Kurbessoian T."/>
        </authorList>
    </citation>
    <scope>NUCLEOTIDE SEQUENCE</scope>
    <source>
        <strain evidence="1">GSE-TBD4-15B</strain>
    </source>
</reference>